<feature type="domain" description="ATP-dependent RNA helicase Ski2/MTR4 C-terminal" evidence="1">
    <location>
        <begin position="1"/>
        <end position="95"/>
    </location>
</feature>
<protein>
    <recommendedName>
        <fullName evidence="1">ATP-dependent RNA helicase Ski2/MTR4 C-terminal domain-containing protein</fullName>
    </recommendedName>
</protein>
<dbReference type="Pfam" id="PF08148">
    <property type="entry name" value="DSHCT"/>
    <property type="match status" value="1"/>
</dbReference>
<reference evidence="2" key="1">
    <citation type="submission" date="2018-11" db="EMBL/GenBank/DDBJ databases">
        <authorList>
            <consortium name="Pathogen Informatics"/>
        </authorList>
    </citation>
    <scope>NUCLEOTIDE SEQUENCE</scope>
</reference>
<organism evidence="2 3">
    <name type="scientific">Protopolystoma xenopodis</name>
    <dbReference type="NCBI Taxonomy" id="117903"/>
    <lineage>
        <taxon>Eukaryota</taxon>
        <taxon>Metazoa</taxon>
        <taxon>Spiralia</taxon>
        <taxon>Lophotrochozoa</taxon>
        <taxon>Platyhelminthes</taxon>
        <taxon>Monogenea</taxon>
        <taxon>Polyopisthocotylea</taxon>
        <taxon>Polystomatidea</taxon>
        <taxon>Polystomatidae</taxon>
        <taxon>Protopolystoma</taxon>
    </lineage>
</organism>
<dbReference type="SMART" id="SM01142">
    <property type="entry name" value="DSHCT"/>
    <property type="match status" value="1"/>
</dbReference>
<evidence type="ECO:0000313" key="3">
    <source>
        <dbReference type="Proteomes" id="UP000784294"/>
    </source>
</evidence>
<dbReference type="InterPro" id="IPR012961">
    <property type="entry name" value="Ski2/MTR4_C"/>
</dbReference>
<comment type="caution">
    <text evidence="2">The sequence shown here is derived from an EMBL/GenBank/DDBJ whole genome shotgun (WGS) entry which is preliminary data.</text>
</comment>
<gene>
    <name evidence="2" type="ORF">PXEA_LOCUS33998</name>
</gene>
<evidence type="ECO:0000259" key="1">
    <source>
        <dbReference type="SMART" id="SM01142"/>
    </source>
</evidence>
<sequence length="95" mass="10671">MQITARRVARISSECRLHIKEEAYVNSFKPHLMDLVVAWAEGANFSSICQNTALFEGTIIRSLRLLEELLRQMANAARSIDNAILEAKFTDGTGF</sequence>
<dbReference type="AlphaFoldDB" id="A0A3S5AMD6"/>
<evidence type="ECO:0000313" key="2">
    <source>
        <dbReference type="EMBL" id="VEL40558.1"/>
    </source>
</evidence>
<dbReference type="EMBL" id="CAAALY010265415">
    <property type="protein sequence ID" value="VEL40558.1"/>
    <property type="molecule type" value="Genomic_DNA"/>
</dbReference>
<keyword evidence="3" id="KW-1185">Reference proteome</keyword>
<accession>A0A3S5AMD6</accession>
<dbReference type="Gene3D" id="1.10.3380.30">
    <property type="match status" value="1"/>
</dbReference>
<name>A0A3S5AMD6_9PLAT</name>
<proteinExistence type="predicted"/>
<dbReference type="Proteomes" id="UP000784294">
    <property type="component" value="Unassembled WGS sequence"/>
</dbReference>
<dbReference type="OrthoDB" id="64767at2759"/>